<dbReference type="CDD" id="cd04301">
    <property type="entry name" value="NAT_SF"/>
    <property type="match status" value="1"/>
</dbReference>
<evidence type="ECO:0000256" key="1">
    <source>
        <dbReference type="ARBA" id="ARBA00022679"/>
    </source>
</evidence>
<proteinExistence type="predicted"/>
<feature type="domain" description="N-acetyltransferase" evidence="3">
    <location>
        <begin position="19"/>
        <end position="183"/>
    </location>
</feature>
<reference evidence="4 5" key="1">
    <citation type="submission" date="2019-03" db="EMBL/GenBank/DDBJ databases">
        <title>Genomic Encyclopedia of Type Strains, Phase IV (KMG-IV): sequencing the most valuable type-strain genomes for metagenomic binning, comparative biology and taxonomic classification.</title>
        <authorList>
            <person name="Goeker M."/>
        </authorList>
    </citation>
    <scope>NUCLEOTIDE SEQUENCE [LARGE SCALE GENOMIC DNA]</scope>
    <source>
        <strain evidence="4 5">DSM 2132</strain>
    </source>
</reference>
<organism evidence="4 5">
    <name type="scientific">Rhodothalassium salexigens DSM 2132</name>
    <dbReference type="NCBI Taxonomy" id="1188247"/>
    <lineage>
        <taxon>Bacteria</taxon>
        <taxon>Pseudomonadati</taxon>
        <taxon>Pseudomonadota</taxon>
        <taxon>Alphaproteobacteria</taxon>
        <taxon>Rhodothalassiales</taxon>
        <taxon>Rhodothalassiaceae</taxon>
        <taxon>Rhodothalassium</taxon>
    </lineage>
</organism>
<dbReference type="InterPro" id="IPR050832">
    <property type="entry name" value="Bact_Acetyltransf"/>
</dbReference>
<evidence type="ECO:0000313" key="5">
    <source>
        <dbReference type="Proteomes" id="UP000295399"/>
    </source>
</evidence>
<sequence>MSADGMNVLPEMMVHTAVTRVTALEDHELGDLVKAAEAAIDEGGANWTRSPGQAPLEKYFRGVMLAPHRDLFVARLNGRVRGGLQLIQPPPLSETGPSSGEIASFFVAPDARGFGLARGLIDAAEARARDLDLKVLDLSIRADREAAQSLVRAKGFHRWAVKSHYAHVDGRFVAGAYFSKDLDDPDGLSDEDEEG</sequence>
<name>A0A4R2PL62_RHOSA</name>
<dbReference type="AlphaFoldDB" id="A0A4R2PL62"/>
<comment type="caution">
    <text evidence="4">The sequence shown here is derived from an EMBL/GenBank/DDBJ whole genome shotgun (WGS) entry which is preliminary data.</text>
</comment>
<dbReference type="PROSITE" id="PS51186">
    <property type="entry name" value="GNAT"/>
    <property type="match status" value="1"/>
</dbReference>
<dbReference type="Pfam" id="PF00583">
    <property type="entry name" value="Acetyltransf_1"/>
    <property type="match status" value="1"/>
</dbReference>
<keyword evidence="2" id="KW-0012">Acyltransferase</keyword>
<dbReference type="Gene3D" id="3.40.630.30">
    <property type="match status" value="1"/>
</dbReference>
<dbReference type="PANTHER" id="PTHR43877">
    <property type="entry name" value="AMINOALKYLPHOSPHONATE N-ACETYLTRANSFERASE-RELATED-RELATED"/>
    <property type="match status" value="1"/>
</dbReference>
<dbReference type="SUPFAM" id="SSF55729">
    <property type="entry name" value="Acyl-CoA N-acyltransferases (Nat)"/>
    <property type="match status" value="1"/>
</dbReference>
<keyword evidence="1 4" id="KW-0808">Transferase</keyword>
<dbReference type="InterPro" id="IPR000182">
    <property type="entry name" value="GNAT_dom"/>
</dbReference>
<accession>A0A4R2PL62</accession>
<dbReference type="GO" id="GO:0016747">
    <property type="term" value="F:acyltransferase activity, transferring groups other than amino-acyl groups"/>
    <property type="evidence" value="ECO:0007669"/>
    <property type="project" value="InterPro"/>
</dbReference>
<dbReference type="OrthoDB" id="9803907at2"/>
<keyword evidence="5" id="KW-1185">Reference proteome</keyword>
<dbReference type="InParanoid" id="A0A4R2PL62"/>
<dbReference type="Proteomes" id="UP000295399">
    <property type="component" value="Unassembled WGS sequence"/>
</dbReference>
<evidence type="ECO:0000256" key="2">
    <source>
        <dbReference type="ARBA" id="ARBA00023315"/>
    </source>
</evidence>
<evidence type="ECO:0000259" key="3">
    <source>
        <dbReference type="PROSITE" id="PS51186"/>
    </source>
</evidence>
<evidence type="ECO:0000313" key="4">
    <source>
        <dbReference type="EMBL" id="TCP36177.1"/>
    </source>
</evidence>
<dbReference type="EMBL" id="SLXO01000003">
    <property type="protein sequence ID" value="TCP36177.1"/>
    <property type="molecule type" value="Genomic_DNA"/>
</dbReference>
<dbReference type="InterPro" id="IPR016181">
    <property type="entry name" value="Acyl_CoA_acyltransferase"/>
</dbReference>
<protein>
    <submittedName>
        <fullName evidence="4">Acetyltransferase (GNAT) family protein</fullName>
    </submittedName>
</protein>
<gene>
    <name evidence="4" type="ORF">EV659_10364</name>
</gene>